<reference evidence="7" key="1">
    <citation type="submission" date="2014-09" db="EMBL/GenBank/DDBJ databases">
        <authorList>
            <person name="Hjerde E."/>
        </authorList>
    </citation>
    <scope>NUCLEOTIDE SEQUENCE [LARGE SCALE GENOMIC DNA]</scope>
    <source>
        <strain evidence="7">06/09/139</strain>
    </source>
</reference>
<evidence type="ECO:0000313" key="7">
    <source>
        <dbReference type="Proteomes" id="UP000032427"/>
    </source>
</evidence>
<dbReference type="InterPro" id="IPR005119">
    <property type="entry name" value="LysR_subst-bd"/>
</dbReference>
<feature type="domain" description="HTH lysR-type" evidence="5">
    <location>
        <begin position="1"/>
        <end position="58"/>
    </location>
</feature>
<dbReference type="GO" id="GO:0003700">
    <property type="term" value="F:DNA-binding transcription factor activity"/>
    <property type="evidence" value="ECO:0007669"/>
    <property type="project" value="InterPro"/>
</dbReference>
<organism evidence="6 7">
    <name type="scientific">Aliivibrio wodanis</name>
    <dbReference type="NCBI Taxonomy" id="80852"/>
    <lineage>
        <taxon>Bacteria</taxon>
        <taxon>Pseudomonadati</taxon>
        <taxon>Pseudomonadota</taxon>
        <taxon>Gammaproteobacteria</taxon>
        <taxon>Vibrionales</taxon>
        <taxon>Vibrionaceae</taxon>
        <taxon>Aliivibrio</taxon>
    </lineage>
</organism>
<evidence type="ECO:0000256" key="4">
    <source>
        <dbReference type="ARBA" id="ARBA00023163"/>
    </source>
</evidence>
<dbReference type="GO" id="GO:0005829">
    <property type="term" value="C:cytosol"/>
    <property type="evidence" value="ECO:0007669"/>
    <property type="project" value="TreeGrafter"/>
</dbReference>
<dbReference type="STRING" id="80852.AWOD_II_1165"/>
<dbReference type="Gene3D" id="3.40.190.290">
    <property type="match status" value="1"/>
</dbReference>
<accession>A0A090I7L6</accession>
<keyword evidence="3" id="KW-0238">DNA-binding</keyword>
<dbReference type="OrthoDB" id="646694at2"/>
<dbReference type="EMBL" id="LN554847">
    <property type="protein sequence ID" value="CED57780.1"/>
    <property type="molecule type" value="Genomic_DNA"/>
</dbReference>
<dbReference type="PROSITE" id="PS50931">
    <property type="entry name" value="HTH_LYSR"/>
    <property type="match status" value="1"/>
</dbReference>
<dbReference type="HOGENOM" id="CLU_039613_6_2_6"/>
<dbReference type="KEGG" id="awd:AWOD_II_1165"/>
<dbReference type="SUPFAM" id="SSF53850">
    <property type="entry name" value="Periplasmic binding protein-like II"/>
    <property type="match status" value="1"/>
</dbReference>
<dbReference type="GeneID" id="28543420"/>
<keyword evidence="7" id="KW-1185">Reference proteome</keyword>
<dbReference type="PANTHER" id="PTHR30419:SF30">
    <property type="entry name" value="LYSR FAMILY TRANSCRIPTIONAL REGULATOR"/>
    <property type="match status" value="1"/>
</dbReference>
<dbReference type="SUPFAM" id="SSF46785">
    <property type="entry name" value="Winged helix' DNA-binding domain"/>
    <property type="match status" value="1"/>
</dbReference>
<dbReference type="AlphaFoldDB" id="A0A090I7L6"/>
<dbReference type="Gene3D" id="1.10.10.10">
    <property type="entry name" value="Winged helix-like DNA-binding domain superfamily/Winged helix DNA-binding domain"/>
    <property type="match status" value="1"/>
</dbReference>
<sequence>MDTRLLKYFVAVAEHQNITHAAKALYIAQPALSVAIKKLESQLELELFRRNDRKIALTNEGEVLLTHAKLILQQIDDATLAMKELRGLEKGEVRLGVPSIMGTYYFPDVLMAFKSRYPKLKLTMVEAGAQSIQKMLLDGEIDLGITQVRNLPEDLDSDHLLRSQMVAVVSPEHEFSTKETLSFKEFFSQELVMFKQGYFHRERLDSICKQENLTADFSFETNLLPVILKIVKRDFAISALLELATANEPDIVSIPFSEPIFLDISIAWRKKGYLSRADRTFLEFVKQNN</sequence>
<dbReference type="GO" id="GO:0003677">
    <property type="term" value="F:DNA binding"/>
    <property type="evidence" value="ECO:0007669"/>
    <property type="project" value="UniProtKB-KW"/>
</dbReference>
<name>A0A090I7L6_9GAMM</name>
<dbReference type="Pfam" id="PF00126">
    <property type="entry name" value="HTH_1"/>
    <property type="match status" value="1"/>
</dbReference>
<comment type="similarity">
    <text evidence="1">Belongs to the LysR transcriptional regulatory family.</text>
</comment>
<dbReference type="Pfam" id="PF03466">
    <property type="entry name" value="LysR_substrate"/>
    <property type="match status" value="1"/>
</dbReference>
<protein>
    <submittedName>
        <fullName evidence="6">HTH-type transcriptional regulator, LysR family</fullName>
    </submittedName>
</protein>
<gene>
    <name evidence="6" type="ORF">AWOD_II_1165</name>
</gene>
<dbReference type="InterPro" id="IPR036388">
    <property type="entry name" value="WH-like_DNA-bd_sf"/>
</dbReference>
<proteinExistence type="inferred from homology"/>
<dbReference type="PRINTS" id="PR00039">
    <property type="entry name" value="HTHLYSR"/>
</dbReference>
<evidence type="ECO:0000313" key="6">
    <source>
        <dbReference type="EMBL" id="CED57780.1"/>
    </source>
</evidence>
<dbReference type="Proteomes" id="UP000032427">
    <property type="component" value="Chromosome 2"/>
</dbReference>
<dbReference type="PANTHER" id="PTHR30419">
    <property type="entry name" value="HTH-TYPE TRANSCRIPTIONAL REGULATOR YBHD"/>
    <property type="match status" value="1"/>
</dbReference>
<dbReference type="CDD" id="cd05466">
    <property type="entry name" value="PBP2_LTTR_substrate"/>
    <property type="match status" value="1"/>
</dbReference>
<evidence type="ECO:0000256" key="1">
    <source>
        <dbReference type="ARBA" id="ARBA00009437"/>
    </source>
</evidence>
<dbReference type="PATRIC" id="fig|80852.17.peg.3971"/>
<dbReference type="InterPro" id="IPR000847">
    <property type="entry name" value="LysR_HTH_N"/>
</dbReference>
<evidence type="ECO:0000256" key="3">
    <source>
        <dbReference type="ARBA" id="ARBA00023125"/>
    </source>
</evidence>
<keyword evidence="2" id="KW-0805">Transcription regulation</keyword>
<evidence type="ECO:0000256" key="2">
    <source>
        <dbReference type="ARBA" id="ARBA00023015"/>
    </source>
</evidence>
<dbReference type="InterPro" id="IPR036390">
    <property type="entry name" value="WH_DNA-bd_sf"/>
</dbReference>
<dbReference type="InterPro" id="IPR050950">
    <property type="entry name" value="HTH-type_LysR_regulators"/>
</dbReference>
<evidence type="ECO:0000259" key="5">
    <source>
        <dbReference type="PROSITE" id="PS50931"/>
    </source>
</evidence>
<keyword evidence="4" id="KW-0804">Transcription</keyword>
<dbReference type="FunFam" id="1.10.10.10:FF:000001">
    <property type="entry name" value="LysR family transcriptional regulator"/>
    <property type="match status" value="1"/>
</dbReference>